<organism evidence="3 4">
    <name type="scientific">Candidatus Planktophila lacus</name>
    <dbReference type="NCBI Taxonomy" id="1884913"/>
    <lineage>
        <taxon>Bacteria</taxon>
        <taxon>Bacillati</taxon>
        <taxon>Actinomycetota</taxon>
        <taxon>Actinomycetes</taxon>
        <taxon>Candidatus Nanopelagicales</taxon>
        <taxon>Candidatus Nanopelagicaceae</taxon>
        <taxon>Candidatus Planktophila</taxon>
    </lineage>
</organism>
<comment type="similarity">
    <text evidence="1">Belongs to the NAD(P)-dependent epimerase/dehydratase family.</text>
</comment>
<keyword evidence="4" id="KW-1185">Reference proteome</keyword>
<gene>
    <name evidence="3" type="ORF">A1s21148_00310</name>
</gene>
<dbReference type="Gene3D" id="3.90.25.10">
    <property type="entry name" value="UDP-galactose 4-epimerase, domain 1"/>
    <property type="match status" value="1"/>
</dbReference>
<dbReference type="Gene3D" id="3.40.50.720">
    <property type="entry name" value="NAD(P)-binding Rossmann-like Domain"/>
    <property type="match status" value="1"/>
</dbReference>
<dbReference type="CDD" id="cd08946">
    <property type="entry name" value="SDR_e"/>
    <property type="match status" value="1"/>
</dbReference>
<proteinExistence type="inferred from homology"/>
<dbReference type="SUPFAM" id="SSF51735">
    <property type="entry name" value="NAD(P)-binding Rossmann-fold domains"/>
    <property type="match status" value="1"/>
</dbReference>
<reference evidence="3 4" key="1">
    <citation type="submission" date="2016-07" db="EMBL/GenBank/DDBJ databases">
        <title>High microdiversification within the ubiquitous acI lineage of Actinobacteria.</title>
        <authorList>
            <person name="Neuenschwander S.M."/>
            <person name="Salcher M."/>
            <person name="Ghai R."/>
            <person name="Pernthaler J."/>
        </authorList>
    </citation>
    <scope>NUCLEOTIDE SEQUENCE [LARGE SCALE GENOMIC DNA]</scope>
    <source>
        <strain evidence="3">MMS-21-148</strain>
    </source>
</reference>
<evidence type="ECO:0000313" key="3">
    <source>
        <dbReference type="EMBL" id="ASY10029.1"/>
    </source>
</evidence>
<dbReference type="Proteomes" id="UP000217144">
    <property type="component" value="Chromosome"/>
</dbReference>
<evidence type="ECO:0000256" key="1">
    <source>
        <dbReference type="ARBA" id="ARBA00007637"/>
    </source>
</evidence>
<feature type="domain" description="NAD-dependent epimerase/dehydratase" evidence="2">
    <location>
        <begin position="3"/>
        <end position="239"/>
    </location>
</feature>
<protein>
    <submittedName>
        <fullName evidence="3">Nucleoside-diphosphate-sugar epimerases</fullName>
    </submittedName>
</protein>
<name>A0AAC9YPU0_9ACTN</name>
<dbReference type="PANTHER" id="PTHR43000">
    <property type="entry name" value="DTDP-D-GLUCOSE 4,6-DEHYDRATASE-RELATED"/>
    <property type="match status" value="1"/>
</dbReference>
<accession>A0AAC9YPU0</accession>
<dbReference type="AlphaFoldDB" id="A0AAC9YPU0"/>
<sequence>MKIIITGGLGHIGSRLIREIPELIDVSEIVIIDSLTTQRYSSLFELPLKTKYTFIQDDIRRLNASSIARCSDANLLIHLAAINDLTSGKLTYADLEANNLAATLAAISLCEKFEIPLIFPSSTSIYTSTGLNILETEPLESNPNIYARCKTVEEESVNNFFARGGKGVIFRLGTIHGKSEGMRFHTAINKFCFQIAIGEPISIWRSALTQKRPYLGLIDFVNAICFVISNKAIYNETYNLVTKNYSITDILQIFESVTNKSINITIEDNDRMNDLDLQVSNEKFVSTGFSYRASIENDISETLKLLGDLR</sequence>
<dbReference type="EMBL" id="CP016769">
    <property type="protein sequence ID" value="ASY10029.1"/>
    <property type="molecule type" value="Genomic_DNA"/>
</dbReference>
<dbReference type="Pfam" id="PF01370">
    <property type="entry name" value="Epimerase"/>
    <property type="match status" value="1"/>
</dbReference>
<evidence type="ECO:0000313" key="4">
    <source>
        <dbReference type="Proteomes" id="UP000217144"/>
    </source>
</evidence>
<dbReference type="RefSeq" id="WP_095670516.1">
    <property type="nucleotide sequence ID" value="NZ_CP016769.1"/>
</dbReference>
<dbReference type="InterPro" id="IPR001509">
    <property type="entry name" value="Epimerase_deHydtase"/>
</dbReference>
<dbReference type="KEGG" id="plan:A1s21148_00310"/>
<dbReference type="InterPro" id="IPR036291">
    <property type="entry name" value="NAD(P)-bd_dom_sf"/>
</dbReference>
<evidence type="ECO:0000259" key="2">
    <source>
        <dbReference type="Pfam" id="PF01370"/>
    </source>
</evidence>